<reference evidence="1 2" key="1">
    <citation type="submission" date="2019-07" db="EMBL/GenBank/DDBJ databases">
        <title>Sphingomonas alkalisoli sp. nov., isolated from rhizosphere soil of Suaedae salsa.</title>
        <authorList>
            <person name="Zhang H."/>
            <person name="Xu L."/>
            <person name="Zhang J.-X."/>
            <person name="Sun J.-Q."/>
        </authorList>
    </citation>
    <scope>NUCLEOTIDE SEQUENCE [LARGE SCALE GENOMIC DNA]</scope>
    <source>
        <strain evidence="1 2">XS-10</strain>
    </source>
</reference>
<dbReference type="OrthoDB" id="5145750at2"/>
<proteinExistence type="predicted"/>
<gene>
    <name evidence="1" type="ORF">FPZ54_11205</name>
</gene>
<dbReference type="KEGG" id="ssua:FPZ54_11205"/>
<dbReference type="AlphaFoldDB" id="A0A518RGF4"/>
<sequence>MANVDGNWDTVTHSPMGDQKATLTVNSAGDSFTGTYAGAMGSTEIKDGKVDGDKLSWSLDITVPMPMTLTCEATVNGDAINGTVTAGAFGSFPMEGTRA</sequence>
<name>A0A518RGF4_9SPHN</name>
<protein>
    <submittedName>
        <fullName evidence="1">Uncharacterized protein</fullName>
    </submittedName>
</protein>
<dbReference type="EMBL" id="CP042239">
    <property type="protein sequence ID" value="QDX26535.1"/>
    <property type="molecule type" value="Genomic_DNA"/>
</dbReference>
<accession>A0A518RGF4</accession>
<dbReference type="RefSeq" id="WP_145847257.1">
    <property type="nucleotide sequence ID" value="NZ_CP042239.1"/>
</dbReference>
<organism evidence="1 2">
    <name type="scientific">Sphingomonas suaedae</name>
    <dbReference type="NCBI Taxonomy" id="2599297"/>
    <lineage>
        <taxon>Bacteria</taxon>
        <taxon>Pseudomonadati</taxon>
        <taxon>Pseudomonadota</taxon>
        <taxon>Alphaproteobacteria</taxon>
        <taxon>Sphingomonadales</taxon>
        <taxon>Sphingomonadaceae</taxon>
        <taxon>Sphingomonas</taxon>
    </lineage>
</organism>
<dbReference type="Proteomes" id="UP000318055">
    <property type="component" value="Chromosome"/>
</dbReference>
<evidence type="ECO:0000313" key="1">
    <source>
        <dbReference type="EMBL" id="QDX26535.1"/>
    </source>
</evidence>
<keyword evidence="2" id="KW-1185">Reference proteome</keyword>
<evidence type="ECO:0000313" key="2">
    <source>
        <dbReference type="Proteomes" id="UP000318055"/>
    </source>
</evidence>